<dbReference type="Gene3D" id="3.40.50.720">
    <property type="entry name" value="NAD(P)-binding Rossmann-like Domain"/>
    <property type="match status" value="1"/>
</dbReference>
<dbReference type="RefSeq" id="WP_353866418.1">
    <property type="nucleotide sequence ID" value="NZ_CP088295.1"/>
</dbReference>
<dbReference type="Pfam" id="PF00106">
    <property type="entry name" value="adh_short"/>
    <property type="match status" value="1"/>
</dbReference>
<dbReference type="CDD" id="cd05327">
    <property type="entry name" value="retinol-DH_like_SDR_c_like"/>
    <property type="match status" value="1"/>
</dbReference>
<keyword evidence="1" id="KW-0560">Oxidoreductase</keyword>
<dbReference type="Proteomes" id="UP001058860">
    <property type="component" value="Chromosome"/>
</dbReference>
<name>A0ABY5PN66_9ACTN</name>
<accession>A0ABY5PN66</accession>
<gene>
    <name evidence="2" type="ORF">LRS13_10825</name>
</gene>
<dbReference type="SUPFAM" id="SSF51735">
    <property type="entry name" value="NAD(P)-binding Rossmann-fold domains"/>
    <property type="match status" value="1"/>
</dbReference>
<dbReference type="InterPro" id="IPR036291">
    <property type="entry name" value="NAD(P)-bd_dom_sf"/>
</dbReference>
<keyword evidence="3" id="KW-1185">Reference proteome</keyword>
<dbReference type="EMBL" id="CP088295">
    <property type="protein sequence ID" value="UUY05980.1"/>
    <property type="molecule type" value="Genomic_DNA"/>
</dbReference>
<protein>
    <submittedName>
        <fullName evidence="2">SDR family oxidoreductase</fullName>
    </submittedName>
</protein>
<evidence type="ECO:0000313" key="2">
    <source>
        <dbReference type="EMBL" id="UUY05980.1"/>
    </source>
</evidence>
<dbReference type="PANTHER" id="PTHR43157">
    <property type="entry name" value="PHOSPHATIDYLINOSITOL-GLYCAN BIOSYNTHESIS CLASS F PROTEIN-RELATED"/>
    <property type="match status" value="1"/>
</dbReference>
<dbReference type="NCBIfam" id="NF004846">
    <property type="entry name" value="PRK06197.1"/>
    <property type="match status" value="1"/>
</dbReference>
<evidence type="ECO:0000313" key="3">
    <source>
        <dbReference type="Proteomes" id="UP001058860"/>
    </source>
</evidence>
<organism evidence="2 3">
    <name type="scientific">Svornostia abyssi</name>
    <dbReference type="NCBI Taxonomy" id="2898438"/>
    <lineage>
        <taxon>Bacteria</taxon>
        <taxon>Bacillati</taxon>
        <taxon>Actinomycetota</taxon>
        <taxon>Thermoleophilia</taxon>
        <taxon>Solirubrobacterales</taxon>
        <taxon>Baekduiaceae</taxon>
        <taxon>Svornostia</taxon>
    </lineage>
</organism>
<dbReference type="InterPro" id="IPR002347">
    <property type="entry name" value="SDR_fam"/>
</dbReference>
<sequence length="310" mass="33008">MSSGWTADQMPDQRGRTAIVTGANSGLGLVSAWELARHGAHVVMACRNTEKGETAAAKIRADVPDASLEVLALDLASLGSIRTFADTVTASRPSFDLLLNNAGIMMPPRSLTEDGFELQFGTNHLGHFALTGLLLPALQAGSGPRIVTVSSIEHRPGRIDFDDLQREKYGPRSAYQQSKLANVLFGLELDRRLRAAGSPLISVLAHPGYSDTNLQRTGPTGLMRGFLEIGNRVMAQSSRHGARPQLYAATMPDVRGGEFFGPKGPGELRGKVGRVTPVAAGRDEISAERLWAVSEELTGVTYALPSPAAA</sequence>
<evidence type="ECO:0000256" key="1">
    <source>
        <dbReference type="ARBA" id="ARBA00023002"/>
    </source>
</evidence>
<reference evidence="3" key="1">
    <citation type="submission" date="2021-11" db="EMBL/GenBank/DDBJ databases">
        <title>Cultivation dependent microbiological survey of springs from the worlds oldest radium mine currently devoted to the extraction of radon-saturated water.</title>
        <authorList>
            <person name="Kapinusova G."/>
            <person name="Smrhova T."/>
            <person name="Strejcek M."/>
            <person name="Suman J."/>
            <person name="Jani K."/>
            <person name="Pajer P."/>
            <person name="Uhlik O."/>
        </authorList>
    </citation>
    <scope>NUCLEOTIDE SEQUENCE [LARGE SCALE GENOMIC DNA]</scope>
    <source>
        <strain evidence="3">J379</strain>
    </source>
</reference>
<proteinExistence type="predicted"/>
<dbReference type="PRINTS" id="PR00081">
    <property type="entry name" value="GDHRDH"/>
</dbReference>
<dbReference type="NCBIfam" id="NF004513">
    <property type="entry name" value="PRK05854.1"/>
    <property type="match status" value="1"/>
</dbReference>
<dbReference type="PANTHER" id="PTHR43157:SF31">
    <property type="entry name" value="PHOSPHATIDYLINOSITOL-GLYCAN BIOSYNTHESIS CLASS F PROTEIN"/>
    <property type="match status" value="1"/>
</dbReference>